<dbReference type="Proteomes" id="UP000837803">
    <property type="component" value="Unassembled WGS sequence"/>
</dbReference>
<keyword evidence="2" id="KW-1185">Reference proteome</keyword>
<comment type="caution">
    <text evidence="1">The sequence shown here is derived from an EMBL/GenBank/DDBJ whole genome shotgun (WGS) entry which is preliminary data.</text>
</comment>
<reference evidence="1" key="1">
    <citation type="submission" date="2021-12" db="EMBL/GenBank/DDBJ databases">
        <authorList>
            <person name="Rodrigo-Torres L."/>
            <person name="Arahal R. D."/>
            <person name="Lucena T."/>
        </authorList>
    </citation>
    <scope>NUCLEOTIDE SEQUENCE</scope>
    <source>
        <strain evidence="1">CECT 8419</strain>
    </source>
</reference>
<name>A0ABN8F7G9_9BACT</name>
<evidence type="ECO:0000313" key="2">
    <source>
        <dbReference type="Proteomes" id="UP000837803"/>
    </source>
</evidence>
<gene>
    <name evidence="1" type="ORF">LEM8419_03415</name>
</gene>
<evidence type="ECO:0000313" key="1">
    <source>
        <dbReference type="EMBL" id="CAH1002541.1"/>
    </source>
</evidence>
<sequence length="243" mass="27835">MVVAVAALPLTAQLATPPFNPAEPAVLRRSSQGVQERLDTRKWRSRYNQFELIVQVWQIYYARKQGADWKEIFQQVSGLMESEISLHTDYYNGLSQADALVTSYYKVDDIRKEFKAIIAMVPALVEATSDRQVWTDLDEVKFICNTGREIEKQAIATLKYVTLVSGVEIDAWDGVANAGVESTREKYWASTADRLQHLDRMQSELTTLRTLLDNLYRRAQQTTLSRHAQQNEYNSATKLFSFN</sequence>
<dbReference type="EMBL" id="CAKLPZ010000006">
    <property type="protein sequence ID" value="CAH1002541.1"/>
    <property type="molecule type" value="Genomic_DNA"/>
</dbReference>
<organism evidence="1 2">
    <name type="scientific">Neolewinella maritima</name>
    <dbReference type="NCBI Taxonomy" id="1383882"/>
    <lineage>
        <taxon>Bacteria</taxon>
        <taxon>Pseudomonadati</taxon>
        <taxon>Bacteroidota</taxon>
        <taxon>Saprospiria</taxon>
        <taxon>Saprospirales</taxon>
        <taxon>Lewinellaceae</taxon>
        <taxon>Neolewinella</taxon>
    </lineage>
</organism>
<proteinExistence type="predicted"/>
<accession>A0ABN8F7G9</accession>
<protein>
    <submittedName>
        <fullName evidence="1">Uncharacterized protein</fullName>
    </submittedName>
</protein>